<reference evidence="2 3" key="2">
    <citation type="journal article" date="2011" name="ISME J.">
        <title>RNA-seq reveals cooperative metabolic interactions between two termite-gut spirochete species in co-culture.</title>
        <authorList>
            <person name="Rosenthal A.Z."/>
            <person name="Matson E.G."/>
            <person name="Eldar A."/>
            <person name="Leadbetter J.R."/>
        </authorList>
    </citation>
    <scope>NUCLEOTIDE SEQUENCE [LARGE SCALE GENOMIC DNA]</scope>
    <source>
        <strain evidence="3">ATCC BAA-887 / DSM 12427 / ZAS-2</strain>
    </source>
</reference>
<dbReference type="STRING" id="545694.TREPR_2866"/>
<evidence type="ECO:0000256" key="1">
    <source>
        <dbReference type="SAM" id="Coils"/>
    </source>
</evidence>
<dbReference type="OrthoDB" id="350547at2"/>
<name>F5YPC3_TREPZ</name>
<dbReference type="eggNOG" id="COG3334">
    <property type="taxonomic scope" value="Bacteria"/>
</dbReference>
<gene>
    <name evidence="2" type="ordered locus">TREPR_2866</name>
</gene>
<dbReference type="Proteomes" id="UP000009223">
    <property type="component" value="Chromosome"/>
</dbReference>
<sequence length="205" mass="23159">MGRILGRVFILLLLIAILAGGGLVWFDYLNVIDAKAVLAPVYRLIGLSPRSQEPAGEGEFISLDAERLAVRLEALELRNMEMEKQEQEITSRQGEIEQMAQELEERQKALDERENSFNAMVEDAEIRSRNVEQNARYLNGMPPDQAVRIIIAMSDQDAIDVLRKTEEIAQAEGTSSIVSYWMSLMPPERAAELQRKMAGRPSLRE</sequence>
<dbReference type="EMBL" id="CP001843">
    <property type="protein sequence ID" value="AEF83912.1"/>
    <property type="molecule type" value="Genomic_DNA"/>
</dbReference>
<protein>
    <submittedName>
        <fullName evidence="2">22.5 kDa protein</fullName>
    </submittedName>
</protein>
<organism evidence="2 3">
    <name type="scientific">Treponema primitia (strain ATCC BAA-887 / DSM 12427 / ZAS-2)</name>
    <dbReference type="NCBI Taxonomy" id="545694"/>
    <lineage>
        <taxon>Bacteria</taxon>
        <taxon>Pseudomonadati</taxon>
        <taxon>Spirochaetota</taxon>
        <taxon>Spirochaetia</taxon>
        <taxon>Spirochaetales</taxon>
        <taxon>Treponemataceae</taxon>
        <taxon>Treponema</taxon>
    </lineage>
</organism>
<dbReference type="RefSeq" id="WP_015707374.1">
    <property type="nucleotide sequence ID" value="NC_015578.1"/>
</dbReference>
<dbReference type="NCBIfam" id="NF047368">
    <property type="entry name" value="collar_FlbB"/>
    <property type="match status" value="1"/>
</dbReference>
<proteinExistence type="predicted"/>
<dbReference type="KEGG" id="tpi:TREPR_2866"/>
<keyword evidence="3" id="KW-1185">Reference proteome</keyword>
<reference evidence="3" key="1">
    <citation type="submission" date="2009-12" db="EMBL/GenBank/DDBJ databases">
        <title>Complete sequence of Treponema primitia strain ZAS-2.</title>
        <authorList>
            <person name="Tetu S.G."/>
            <person name="Matson E."/>
            <person name="Ren Q."/>
            <person name="Seshadri R."/>
            <person name="Elbourne L."/>
            <person name="Hassan K.A."/>
            <person name="Durkin A."/>
            <person name="Radune D."/>
            <person name="Mohamoud Y."/>
            <person name="Shay R."/>
            <person name="Jin S."/>
            <person name="Zhang X."/>
            <person name="Lucey K."/>
            <person name="Ballor N.R."/>
            <person name="Ottesen E."/>
            <person name="Rosenthal R."/>
            <person name="Allen A."/>
            <person name="Leadbetter J.R."/>
            <person name="Paulsen I.T."/>
        </authorList>
    </citation>
    <scope>NUCLEOTIDE SEQUENCE [LARGE SCALE GENOMIC DNA]</scope>
    <source>
        <strain evidence="3">ATCC BAA-887 / DSM 12427 / ZAS-2</strain>
    </source>
</reference>
<evidence type="ECO:0000313" key="3">
    <source>
        <dbReference type="Proteomes" id="UP000009223"/>
    </source>
</evidence>
<dbReference type="InterPro" id="IPR058225">
    <property type="entry name" value="FlbB-like"/>
</dbReference>
<dbReference type="AlphaFoldDB" id="F5YPC3"/>
<keyword evidence="1" id="KW-0175">Coiled coil</keyword>
<accession>F5YPC3</accession>
<dbReference type="HOGENOM" id="CLU_111537_0_0_12"/>
<evidence type="ECO:0000313" key="2">
    <source>
        <dbReference type="EMBL" id="AEF83912.1"/>
    </source>
</evidence>
<feature type="coiled-coil region" evidence="1">
    <location>
        <begin position="65"/>
        <end position="116"/>
    </location>
</feature>